<evidence type="ECO:0000313" key="2">
    <source>
        <dbReference type="EMBL" id="MDY0746344.1"/>
    </source>
</evidence>
<dbReference type="EMBL" id="JAXCLA010000005">
    <property type="protein sequence ID" value="MDY0746344.1"/>
    <property type="molecule type" value="Genomic_DNA"/>
</dbReference>
<proteinExistence type="predicted"/>
<keyword evidence="3" id="KW-1185">Reference proteome</keyword>
<dbReference type="PANTHER" id="PTHR38436">
    <property type="entry name" value="POLYKETIDE CYCLASE SNOAL-LIKE DOMAIN"/>
    <property type="match status" value="1"/>
</dbReference>
<gene>
    <name evidence="2" type="ORF">SNE35_17665</name>
</gene>
<reference evidence="2 3" key="1">
    <citation type="submission" date="2023-11" db="EMBL/GenBank/DDBJ databases">
        <title>Paucibacter sp. nov., isolated from fresh soil in Korea.</title>
        <authorList>
            <person name="Le N.T.T."/>
        </authorList>
    </citation>
    <scope>NUCLEOTIDE SEQUENCE [LARGE SCALE GENOMIC DNA]</scope>
    <source>
        <strain evidence="2 3">R3-3</strain>
    </source>
</reference>
<comment type="caution">
    <text evidence="2">The sequence shown here is derived from an EMBL/GenBank/DDBJ whole genome shotgun (WGS) entry which is preliminary data.</text>
</comment>
<dbReference type="InterPro" id="IPR032710">
    <property type="entry name" value="NTF2-like_dom_sf"/>
</dbReference>
<organism evidence="2 3">
    <name type="scientific">Roseateles agri</name>
    <dbReference type="NCBI Taxonomy" id="3098619"/>
    <lineage>
        <taxon>Bacteria</taxon>
        <taxon>Pseudomonadati</taxon>
        <taxon>Pseudomonadota</taxon>
        <taxon>Betaproteobacteria</taxon>
        <taxon>Burkholderiales</taxon>
        <taxon>Sphaerotilaceae</taxon>
        <taxon>Roseateles</taxon>
    </lineage>
</organism>
<dbReference type="Pfam" id="PF07366">
    <property type="entry name" value="SnoaL"/>
    <property type="match status" value="1"/>
</dbReference>
<dbReference type="RefSeq" id="WP_320424246.1">
    <property type="nucleotide sequence ID" value="NZ_JAXCLA010000005.1"/>
</dbReference>
<protein>
    <submittedName>
        <fullName evidence="2">Ester cyclase</fullName>
    </submittedName>
</protein>
<feature type="signal peptide" evidence="1">
    <location>
        <begin position="1"/>
        <end position="23"/>
    </location>
</feature>
<dbReference type="Proteomes" id="UP001285263">
    <property type="component" value="Unassembled WGS sequence"/>
</dbReference>
<feature type="chain" id="PRO_5045214268" evidence="1">
    <location>
        <begin position="24"/>
        <end position="175"/>
    </location>
</feature>
<keyword evidence="1" id="KW-0732">Signal</keyword>
<dbReference type="SUPFAM" id="SSF54427">
    <property type="entry name" value="NTF2-like"/>
    <property type="match status" value="1"/>
</dbReference>
<accession>A0ABU5DJ75</accession>
<evidence type="ECO:0000313" key="3">
    <source>
        <dbReference type="Proteomes" id="UP001285263"/>
    </source>
</evidence>
<dbReference type="InterPro" id="IPR009959">
    <property type="entry name" value="Cyclase_SnoaL-like"/>
</dbReference>
<sequence>MNARQIFNGFLSSAWLVAAPALAADELPVPQHLSAASDTDSAPILLAGRRYAAFWNTGDPRYARIALSPDFMDRTLPPGRPQGPSGPLAASAAFRAAVPDLSAEMEDVVIAGDRISIRFHFRGHFTGQMGTLSGEGQVIDFQAFDIYRVSDGVIAENWHLEDNLTFKQQLGLIAR</sequence>
<name>A0ABU5DJ75_9BURK</name>
<evidence type="ECO:0000256" key="1">
    <source>
        <dbReference type="SAM" id="SignalP"/>
    </source>
</evidence>
<dbReference type="Gene3D" id="3.10.450.50">
    <property type="match status" value="1"/>
</dbReference>
<dbReference type="PANTHER" id="PTHR38436:SF1">
    <property type="entry name" value="ESTER CYCLASE"/>
    <property type="match status" value="1"/>
</dbReference>